<dbReference type="InterPro" id="IPR032111">
    <property type="entry name" value="Clostridium_phage_holin"/>
</dbReference>
<dbReference type="AlphaFoldDB" id="A0A9D1INT9"/>
<accession>A0A9D1INT9</accession>
<organism evidence="2 3">
    <name type="scientific">Candidatus Aphodocola excrementigallinarum</name>
    <dbReference type="NCBI Taxonomy" id="2840670"/>
    <lineage>
        <taxon>Bacteria</taxon>
        <taxon>Bacillati</taxon>
        <taxon>Bacillota</taxon>
        <taxon>Bacilli</taxon>
        <taxon>Candidatus Aphodocola</taxon>
    </lineage>
</organism>
<proteinExistence type="predicted"/>
<name>A0A9D1INT9_9FIRM</name>
<sequence length="89" mass="10598">MDKIKDLYILFPHILCVWIILNILGNTIKITFKVKSKYIIWILLFISILINFIFLGISFESFFIAFLSFSFSVSSYDLVKYFTKIRKNE</sequence>
<reference evidence="2" key="1">
    <citation type="submission" date="2020-10" db="EMBL/GenBank/DDBJ databases">
        <authorList>
            <person name="Gilroy R."/>
        </authorList>
    </citation>
    <scope>NUCLEOTIDE SEQUENCE</scope>
    <source>
        <strain evidence="2">CHK193-30670</strain>
    </source>
</reference>
<comment type="caution">
    <text evidence="2">The sequence shown here is derived from an EMBL/GenBank/DDBJ whole genome shotgun (WGS) entry which is preliminary data.</text>
</comment>
<dbReference type="Proteomes" id="UP000824074">
    <property type="component" value="Unassembled WGS sequence"/>
</dbReference>
<feature type="transmembrane region" description="Helical" evidence="1">
    <location>
        <begin position="38"/>
        <end position="57"/>
    </location>
</feature>
<dbReference type="Pfam" id="PF16079">
    <property type="entry name" value="Phage_holin_5_2"/>
    <property type="match status" value="1"/>
</dbReference>
<keyword evidence="1" id="KW-0472">Membrane</keyword>
<gene>
    <name evidence="2" type="ORF">IAB68_01825</name>
</gene>
<keyword evidence="1" id="KW-0812">Transmembrane</keyword>
<evidence type="ECO:0000313" key="2">
    <source>
        <dbReference type="EMBL" id="HIU40026.1"/>
    </source>
</evidence>
<feature type="transmembrane region" description="Helical" evidence="1">
    <location>
        <begin position="6"/>
        <end position="26"/>
    </location>
</feature>
<evidence type="ECO:0000256" key="1">
    <source>
        <dbReference type="SAM" id="Phobius"/>
    </source>
</evidence>
<protein>
    <submittedName>
        <fullName evidence="2">Uncharacterized protein</fullName>
    </submittedName>
</protein>
<reference evidence="2" key="2">
    <citation type="journal article" date="2021" name="PeerJ">
        <title>Extensive microbial diversity within the chicken gut microbiome revealed by metagenomics and culture.</title>
        <authorList>
            <person name="Gilroy R."/>
            <person name="Ravi A."/>
            <person name="Getino M."/>
            <person name="Pursley I."/>
            <person name="Horton D.L."/>
            <person name="Alikhan N.F."/>
            <person name="Baker D."/>
            <person name="Gharbi K."/>
            <person name="Hall N."/>
            <person name="Watson M."/>
            <person name="Adriaenssens E.M."/>
            <person name="Foster-Nyarko E."/>
            <person name="Jarju S."/>
            <person name="Secka A."/>
            <person name="Antonio M."/>
            <person name="Oren A."/>
            <person name="Chaudhuri R.R."/>
            <person name="La Ragione R."/>
            <person name="Hildebrand F."/>
            <person name="Pallen M.J."/>
        </authorList>
    </citation>
    <scope>NUCLEOTIDE SEQUENCE</scope>
    <source>
        <strain evidence="2">CHK193-30670</strain>
    </source>
</reference>
<dbReference type="EMBL" id="DVMT01000017">
    <property type="protein sequence ID" value="HIU40026.1"/>
    <property type="molecule type" value="Genomic_DNA"/>
</dbReference>
<keyword evidence="1" id="KW-1133">Transmembrane helix</keyword>
<evidence type="ECO:0000313" key="3">
    <source>
        <dbReference type="Proteomes" id="UP000824074"/>
    </source>
</evidence>